<evidence type="ECO:0000313" key="3">
    <source>
        <dbReference type="Proteomes" id="UP000226031"/>
    </source>
</evidence>
<evidence type="ECO:0000313" key="2">
    <source>
        <dbReference type="EMBL" id="PGH33394.1"/>
    </source>
</evidence>
<gene>
    <name evidence="2" type="ORF">GX50_03781</name>
</gene>
<dbReference type="EMBL" id="PDND01000064">
    <property type="protein sequence ID" value="PGH33394.1"/>
    <property type="molecule type" value="Genomic_DNA"/>
</dbReference>
<organism evidence="2 3">
    <name type="scientific">[Emmonsia] crescens</name>
    <dbReference type="NCBI Taxonomy" id="73230"/>
    <lineage>
        <taxon>Eukaryota</taxon>
        <taxon>Fungi</taxon>
        <taxon>Dikarya</taxon>
        <taxon>Ascomycota</taxon>
        <taxon>Pezizomycotina</taxon>
        <taxon>Eurotiomycetes</taxon>
        <taxon>Eurotiomycetidae</taxon>
        <taxon>Onygenales</taxon>
        <taxon>Ajellomycetaceae</taxon>
        <taxon>Emergomyces</taxon>
    </lineage>
</organism>
<reference evidence="2 3" key="1">
    <citation type="submission" date="2017-10" db="EMBL/GenBank/DDBJ databases">
        <title>Comparative genomics in systemic dimorphic fungi from Ajellomycetaceae.</title>
        <authorList>
            <person name="Munoz J.F."/>
            <person name="Mcewen J.G."/>
            <person name="Clay O.K."/>
            <person name="Cuomo C.A."/>
        </authorList>
    </citation>
    <scope>NUCLEOTIDE SEQUENCE [LARGE SCALE GENOMIC DNA]</scope>
    <source>
        <strain evidence="2 3">UAMH4076</strain>
    </source>
</reference>
<protein>
    <submittedName>
        <fullName evidence="2">Uncharacterized protein</fullName>
    </submittedName>
</protein>
<proteinExistence type="predicted"/>
<keyword evidence="1" id="KW-0472">Membrane</keyword>
<sequence>MTGSRLSDDWDIYIWQIVILWFSVLKLTHLLKVKVTIANSYLKQAPEALTRRTNPYPKSQITTEVKPTNRREPYLSQTQIQCVPAAPAPALVQAPAPAPTRTPTLRPAPAPVPGLIRVPVTVIGPALGPVLGPALDPATAITSLTPPEPYASTPFLLFCVGAALR</sequence>
<keyword evidence="3" id="KW-1185">Reference proteome</keyword>
<dbReference type="AlphaFoldDB" id="A0A2B7ZAE2"/>
<dbReference type="Proteomes" id="UP000226031">
    <property type="component" value="Unassembled WGS sequence"/>
</dbReference>
<feature type="transmembrane region" description="Helical" evidence="1">
    <location>
        <begin position="12"/>
        <end position="31"/>
    </location>
</feature>
<keyword evidence="1" id="KW-1133">Transmembrane helix</keyword>
<evidence type="ECO:0000256" key="1">
    <source>
        <dbReference type="SAM" id="Phobius"/>
    </source>
</evidence>
<accession>A0A2B7ZAE2</accession>
<keyword evidence="1" id="KW-0812">Transmembrane</keyword>
<comment type="caution">
    <text evidence="2">The sequence shown here is derived from an EMBL/GenBank/DDBJ whole genome shotgun (WGS) entry which is preliminary data.</text>
</comment>
<name>A0A2B7ZAE2_9EURO</name>